<dbReference type="PANTHER" id="PTHR32338">
    <property type="entry name" value="N-ACETYL-GAMMA-GLUTAMYL-PHOSPHATE REDUCTASE, CHLOROPLASTIC-RELATED-RELATED"/>
    <property type="match status" value="1"/>
</dbReference>
<feature type="active site" evidence="7 8">
    <location>
        <position position="197"/>
    </location>
</feature>
<dbReference type="InterPro" id="IPR036291">
    <property type="entry name" value="NAD(P)-bd_dom_sf"/>
</dbReference>
<keyword evidence="2 7" id="KW-0055">Arginine biosynthesis</keyword>
<comment type="catalytic activity">
    <reaction evidence="6 7">
        <text>N-acetyl-L-glutamate 5-semialdehyde + phosphate + NADP(+) = N-acetyl-L-glutamyl 5-phosphate + NADPH + H(+)</text>
        <dbReference type="Rhea" id="RHEA:21588"/>
        <dbReference type="ChEBI" id="CHEBI:15378"/>
        <dbReference type="ChEBI" id="CHEBI:29123"/>
        <dbReference type="ChEBI" id="CHEBI:43474"/>
        <dbReference type="ChEBI" id="CHEBI:57783"/>
        <dbReference type="ChEBI" id="CHEBI:57936"/>
        <dbReference type="ChEBI" id="CHEBI:58349"/>
        <dbReference type="EC" id="1.2.1.38"/>
    </reaction>
</comment>
<keyword evidence="7" id="KW-0963">Cytoplasm</keyword>
<dbReference type="Gene3D" id="3.40.50.720">
    <property type="entry name" value="NAD(P)-binding Rossmann-like Domain"/>
    <property type="match status" value="1"/>
</dbReference>
<proteinExistence type="inferred from homology"/>
<feature type="domain" description="Semialdehyde dehydrogenase NAD-binding" evidence="9">
    <location>
        <begin position="26"/>
        <end position="189"/>
    </location>
</feature>
<dbReference type="InterPro" id="IPR058924">
    <property type="entry name" value="AGPR_dimerisation_dom"/>
</dbReference>
<dbReference type="NCBIfam" id="TIGR01850">
    <property type="entry name" value="argC"/>
    <property type="match status" value="1"/>
</dbReference>
<dbReference type="SMART" id="SM00859">
    <property type="entry name" value="Semialdhyde_dh"/>
    <property type="match status" value="1"/>
</dbReference>
<protein>
    <recommendedName>
        <fullName evidence="7">N-acetyl-gamma-glutamyl-phosphate reductase</fullName>
        <shortName evidence="7">AGPR</shortName>
        <ecNumber evidence="7">1.2.1.38</ecNumber>
    </recommendedName>
    <alternativeName>
        <fullName evidence="7">N-acetyl-glutamate semialdehyde dehydrogenase</fullName>
        <shortName evidence="7">NAGSA dehydrogenase</shortName>
    </alternativeName>
</protein>
<dbReference type="SUPFAM" id="SSF55347">
    <property type="entry name" value="Glyceraldehyde-3-phosphate dehydrogenase-like, C-terminal domain"/>
    <property type="match status" value="1"/>
</dbReference>
<reference evidence="10 11" key="1">
    <citation type="submission" date="2019-09" db="EMBL/GenBank/DDBJ databases">
        <title>NBRP : Genome information of microbial organism related human and environment.</title>
        <authorList>
            <person name="Hattori M."/>
            <person name="Oshima K."/>
            <person name="Inaba H."/>
            <person name="Suda W."/>
            <person name="Sakamoto M."/>
            <person name="Iino T."/>
            <person name="Kitahara M."/>
            <person name="Oshida Y."/>
            <person name="Iida T."/>
            <person name="Kudo T."/>
            <person name="Itoh T."/>
            <person name="Ohkuma M."/>
        </authorList>
    </citation>
    <scope>NUCLEOTIDE SEQUENCE [LARGE SCALE GENOMIC DNA]</scope>
    <source>
        <strain evidence="10 11">Hi-2</strain>
    </source>
</reference>
<dbReference type="PANTHER" id="PTHR32338:SF10">
    <property type="entry name" value="N-ACETYL-GAMMA-GLUTAMYL-PHOSPHATE REDUCTASE, CHLOROPLASTIC-RELATED"/>
    <property type="match status" value="1"/>
</dbReference>
<sequence length="393" mass="42667">MQGLRFPLSKSLQRNSLHGMSTQTFRIGILGASGYTGADLVRILSTHPNIEISLLVAGRSAGRPLGDVFPHLGHLGLPDLIGLDEVEWPALDLDLVFCALPHATTQEVVKGLLHATGHSLLDEMLIERREDLVSAVRRDIKIVDLSADFRLEDPDSYETWYGRAHQAPEFQSAAVYGLTEFNRDAVRGAALVACPGCYPTAALLALLPIVEAQAIDASDIIIDAKSGVTGGGRSLKESMLFCEVAEAMHPYGIGHHRHMPEMEQELAKRAGQEVGLSFTPHLVPMNRGELETIYVRLAKGQSADDLRDILADRYAREPFVRVLDPGVAPATRHVRGSNLCVLNVFEDRIPGRAIIVAAIDNLVKGSSGQAVQNMNLMLGLPETTGLMQAPLFP</sequence>
<evidence type="ECO:0000313" key="11">
    <source>
        <dbReference type="Proteomes" id="UP000322084"/>
    </source>
</evidence>
<comment type="caution">
    <text evidence="10">The sequence shown here is derived from an EMBL/GenBank/DDBJ whole genome shotgun (WGS) entry which is preliminary data.</text>
</comment>
<dbReference type="GO" id="GO:0070401">
    <property type="term" value="F:NADP+ binding"/>
    <property type="evidence" value="ECO:0007669"/>
    <property type="project" value="InterPro"/>
</dbReference>
<evidence type="ECO:0000256" key="3">
    <source>
        <dbReference type="ARBA" id="ARBA00022605"/>
    </source>
</evidence>
<evidence type="ECO:0000256" key="4">
    <source>
        <dbReference type="ARBA" id="ARBA00022857"/>
    </source>
</evidence>
<dbReference type="InterPro" id="IPR000706">
    <property type="entry name" value="AGPR_type-1"/>
</dbReference>
<dbReference type="AlphaFoldDB" id="A0A5A7MSY3"/>
<name>A0A5A7MSY3_9PROT</name>
<accession>A0A5A7MSY3</accession>
<dbReference type="GO" id="GO:0006526">
    <property type="term" value="P:L-arginine biosynthetic process"/>
    <property type="evidence" value="ECO:0007669"/>
    <property type="project" value="UniProtKB-UniRule"/>
</dbReference>
<dbReference type="Gene3D" id="3.30.360.10">
    <property type="entry name" value="Dihydrodipicolinate Reductase, domain 2"/>
    <property type="match status" value="1"/>
</dbReference>
<dbReference type="UniPathway" id="UPA00068">
    <property type="reaction ID" value="UER00108"/>
</dbReference>
<evidence type="ECO:0000256" key="6">
    <source>
        <dbReference type="ARBA" id="ARBA00050557"/>
    </source>
</evidence>
<evidence type="ECO:0000256" key="7">
    <source>
        <dbReference type="HAMAP-Rule" id="MF_00150"/>
    </source>
</evidence>
<gene>
    <name evidence="7 10" type="primary">argC</name>
    <name evidence="10" type="ORF">JCM17844_19900</name>
</gene>
<dbReference type="InterPro" id="IPR050085">
    <property type="entry name" value="AGPR"/>
</dbReference>
<keyword evidence="5 7" id="KW-0560">Oxidoreductase</keyword>
<dbReference type="EMBL" id="BKCL01000005">
    <property type="protein sequence ID" value="GEQ98353.1"/>
    <property type="molecule type" value="Genomic_DNA"/>
</dbReference>
<organism evidence="10 11">
    <name type="scientific">Iodidimonas gelatinilytica</name>
    <dbReference type="NCBI Taxonomy" id="1236966"/>
    <lineage>
        <taxon>Bacteria</taxon>
        <taxon>Pseudomonadati</taxon>
        <taxon>Pseudomonadota</taxon>
        <taxon>Alphaproteobacteria</taxon>
        <taxon>Iodidimonadales</taxon>
        <taxon>Iodidimonadaceae</taxon>
        <taxon>Iodidimonas</taxon>
    </lineage>
</organism>
<keyword evidence="3 7" id="KW-0028">Amino-acid biosynthesis</keyword>
<dbReference type="HAMAP" id="MF_00150">
    <property type="entry name" value="ArgC_type1"/>
    <property type="match status" value="1"/>
</dbReference>
<dbReference type="SUPFAM" id="SSF51735">
    <property type="entry name" value="NAD(P)-binding Rossmann-fold domains"/>
    <property type="match status" value="1"/>
</dbReference>
<dbReference type="Pfam" id="PF22698">
    <property type="entry name" value="Semialdhyde_dhC_1"/>
    <property type="match status" value="1"/>
</dbReference>
<dbReference type="PROSITE" id="PS01224">
    <property type="entry name" value="ARGC"/>
    <property type="match status" value="1"/>
</dbReference>
<evidence type="ECO:0000256" key="1">
    <source>
        <dbReference type="ARBA" id="ARBA00004862"/>
    </source>
</evidence>
<evidence type="ECO:0000259" key="9">
    <source>
        <dbReference type="SMART" id="SM00859"/>
    </source>
</evidence>
<dbReference type="Pfam" id="PF01118">
    <property type="entry name" value="Semialdhyde_dh"/>
    <property type="match status" value="1"/>
</dbReference>
<evidence type="ECO:0000256" key="2">
    <source>
        <dbReference type="ARBA" id="ARBA00022571"/>
    </source>
</evidence>
<comment type="subcellular location">
    <subcellularLocation>
        <location evidence="7">Cytoplasm</location>
    </subcellularLocation>
</comment>
<evidence type="ECO:0000256" key="8">
    <source>
        <dbReference type="PROSITE-ProRule" id="PRU10010"/>
    </source>
</evidence>
<dbReference type="GO" id="GO:0003942">
    <property type="term" value="F:N-acetyl-gamma-glutamyl-phosphate reductase activity"/>
    <property type="evidence" value="ECO:0007669"/>
    <property type="project" value="UniProtKB-UniRule"/>
</dbReference>
<evidence type="ECO:0000256" key="5">
    <source>
        <dbReference type="ARBA" id="ARBA00023002"/>
    </source>
</evidence>
<comment type="pathway">
    <text evidence="1 7">Amino-acid biosynthesis; L-arginine biosynthesis; N(2)-acetyl-L-ornithine from L-glutamate: step 3/4.</text>
</comment>
<dbReference type="CDD" id="cd23934">
    <property type="entry name" value="AGPR_1_C"/>
    <property type="match status" value="1"/>
</dbReference>
<dbReference type="FunFam" id="3.30.360.10:FF:000014">
    <property type="entry name" value="N-acetyl-gamma-glutamyl-phosphate reductase"/>
    <property type="match status" value="1"/>
</dbReference>
<dbReference type="InterPro" id="IPR023013">
    <property type="entry name" value="AGPR_AS"/>
</dbReference>
<dbReference type="EC" id="1.2.1.38" evidence="7"/>
<evidence type="ECO:0000313" key="10">
    <source>
        <dbReference type="EMBL" id="GEQ98353.1"/>
    </source>
</evidence>
<dbReference type="CDD" id="cd17895">
    <property type="entry name" value="AGPR_1_N"/>
    <property type="match status" value="1"/>
</dbReference>
<comment type="function">
    <text evidence="7">Catalyzes the NADPH-dependent reduction of N-acetyl-5-glutamyl phosphate to yield N-acetyl-L-glutamate 5-semialdehyde.</text>
</comment>
<dbReference type="Proteomes" id="UP000322084">
    <property type="component" value="Unassembled WGS sequence"/>
</dbReference>
<dbReference type="GO" id="GO:0051287">
    <property type="term" value="F:NAD binding"/>
    <property type="evidence" value="ECO:0007669"/>
    <property type="project" value="InterPro"/>
</dbReference>
<comment type="similarity">
    <text evidence="7">Belongs to the NAGSA dehydrogenase family. Type 1 subfamily.</text>
</comment>
<dbReference type="GO" id="GO:0005737">
    <property type="term" value="C:cytoplasm"/>
    <property type="evidence" value="ECO:0007669"/>
    <property type="project" value="UniProtKB-SubCell"/>
</dbReference>
<dbReference type="InterPro" id="IPR000534">
    <property type="entry name" value="Semialdehyde_DH_NAD-bd"/>
</dbReference>
<keyword evidence="4 7" id="KW-0521">NADP</keyword>